<evidence type="ECO:0000313" key="1">
    <source>
        <dbReference type="EMBL" id="MFC4767932.1"/>
    </source>
</evidence>
<gene>
    <name evidence="1" type="ORF">ACFO8Q_11265</name>
</gene>
<organism evidence="1 2">
    <name type="scientific">Effusibacillus consociatus</name>
    <dbReference type="NCBI Taxonomy" id="1117041"/>
    <lineage>
        <taxon>Bacteria</taxon>
        <taxon>Bacillati</taxon>
        <taxon>Bacillota</taxon>
        <taxon>Bacilli</taxon>
        <taxon>Bacillales</taxon>
        <taxon>Alicyclobacillaceae</taxon>
        <taxon>Effusibacillus</taxon>
    </lineage>
</organism>
<keyword evidence="2" id="KW-1185">Reference proteome</keyword>
<name>A0ABV9Q398_9BACL</name>
<dbReference type="EMBL" id="JBHSHC010000093">
    <property type="protein sequence ID" value="MFC4767932.1"/>
    <property type="molecule type" value="Genomic_DNA"/>
</dbReference>
<dbReference type="Proteomes" id="UP001596002">
    <property type="component" value="Unassembled WGS sequence"/>
</dbReference>
<protein>
    <submittedName>
        <fullName evidence="1">Uncharacterized protein</fullName>
    </submittedName>
</protein>
<evidence type="ECO:0000313" key="2">
    <source>
        <dbReference type="Proteomes" id="UP001596002"/>
    </source>
</evidence>
<dbReference type="RefSeq" id="WP_380025852.1">
    <property type="nucleotide sequence ID" value="NZ_JBHSHC010000093.1"/>
</dbReference>
<reference evidence="2" key="1">
    <citation type="journal article" date="2019" name="Int. J. Syst. Evol. Microbiol.">
        <title>The Global Catalogue of Microorganisms (GCM) 10K type strain sequencing project: providing services to taxonomists for standard genome sequencing and annotation.</title>
        <authorList>
            <consortium name="The Broad Institute Genomics Platform"/>
            <consortium name="The Broad Institute Genome Sequencing Center for Infectious Disease"/>
            <person name="Wu L."/>
            <person name="Ma J."/>
        </authorList>
    </citation>
    <scope>NUCLEOTIDE SEQUENCE [LARGE SCALE GENOMIC DNA]</scope>
    <source>
        <strain evidence="2">WYCCWR 12678</strain>
    </source>
</reference>
<proteinExistence type="predicted"/>
<comment type="caution">
    <text evidence="1">The sequence shown here is derived from an EMBL/GenBank/DDBJ whole genome shotgun (WGS) entry which is preliminary data.</text>
</comment>
<sequence>MTEKEILNAILYRLDEMSADIKAIKEEQIFLRKEMNERFDKVDGHLEHLAHKWIETDREVFKLKSKQA</sequence>
<accession>A0ABV9Q398</accession>